<keyword evidence="3" id="KW-0551">Lipid droplet</keyword>
<dbReference type="OrthoDB" id="376826at2759"/>
<evidence type="ECO:0000313" key="6">
    <source>
        <dbReference type="Proteomes" id="UP001652680"/>
    </source>
</evidence>
<keyword evidence="6" id="KW-1185">Reference proteome</keyword>
<evidence type="ECO:0000256" key="2">
    <source>
        <dbReference type="ARBA" id="ARBA00006311"/>
    </source>
</evidence>
<evidence type="ECO:0000256" key="1">
    <source>
        <dbReference type="ARBA" id="ARBA00004502"/>
    </source>
</evidence>
<reference evidence="6" key="1">
    <citation type="journal article" date="2021" name="Elife">
        <title>Highly contiguous assemblies of 101 drosophilid genomes.</title>
        <authorList>
            <person name="Kim B.Y."/>
            <person name="Wang J.R."/>
            <person name="Miller D.E."/>
            <person name="Barmina O."/>
            <person name="Delaney E."/>
            <person name="Thompson A."/>
            <person name="Comeault A.A."/>
            <person name="Peede D."/>
            <person name="D'Agostino E.R."/>
            <person name="Pelaez J."/>
            <person name="Aguilar J.M."/>
            <person name="Haji D."/>
            <person name="Matsunaga T."/>
            <person name="Armstrong E.E."/>
            <person name="Zych M."/>
            <person name="Ogawa Y."/>
            <person name="Stamenkovic-Radak M."/>
            <person name="Jelic M."/>
            <person name="Veselinovic M.S."/>
            <person name="Tanaskovic M."/>
            <person name="Eric P."/>
            <person name="Gao J.J."/>
            <person name="Katoh T.K."/>
            <person name="Toda M.J."/>
            <person name="Watabe H."/>
            <person name="Watada M."/>
            <person name="Davis J.S."/>
            <person name="Moyle L.C."/>
            <person name="Manoli G."/>
            <person name="Bertolini E."/>
            <person name="Kostal V."/>
            <person name="Hawley R.S."/>
            <person name="Takahashi A."/>
            <person name="Jones C.D."/>
            <person name="Price D.K."/>
            <person name="Whiteman N."/>
            <person name="Kopp A."/>
            <person name="Matute D.R."/>
            <person name="Petrov D.A."/>
        </authorList>
    </citation>
    <scope>NUCLEOTIDE SEQUENCE [LARGE SCALE GENOMIC DNA]</scope>
</reference>
<dbReference type="RefSeq" id="XP_016973751.1">
    <property type="nucleotide sequence ID" value="XM_017118262.1"/>
</dbReference>
<dbReference type="Proteomes" id="UP001652680">
    <property type="component" value="Unassembled WGS sequence"/>
</dbReference>
<dbReference type="GO" id="GO:0019915">
    <property type="term" value="P:lipid storage"/>
    <property type="evidence" value="ECO:0007669"/>
    <property type="project" value="TreeGrafter"/>
</dbReference>
<dbReference type="GeneID" id="108040692"/>
<dbReference type="GO" id="GO:0005829">
    <property type="term" value="C:cytosol"/>
    <property type="evidence" value="ECO:0007669"/>
    <property type="project" value="TreeGrafter"/>
</dbReference>
<feature type="compositionally biased region" description="Polar residues" evidence="4">
    <location>
        <begin position="451"/>
        <end position="464"/>
    </location>
</feature>
<dbReference type="EnsemblMetazoa" id="XM_017118262.2">
    <property type="protein sequence ID" value="XP_016973751.1"/>
    <property type="gene ID" value="LOC108040692"/>
</dbReference>
<protein>
    <submittedName>
        <fullName evidence="7">Lipid storage droplets surface-binding protein 1 isoform X1</fullName>
    </submittedName>
</protein>
<dbReference type="PANTHER" id="PTHR14024">
    <property type="entry name" value="PERILIPIN"/>
    <property type="match status" value="1"/>
</dbReference>
<sequence length="464" mass="52601">MGAARSEACQYQFSRCQQQFTAIRFRFSSKSTQMATATSGSGLHLEAIDRLGSIPLVESSVKRVENIYDKVKNNNRLFSWYFETAEATISAAYDTVQPAVKLFEPSIRRLDNVMCKSLDILEQRIPLVYLPPEMMYWNTKEYMSDHLVRPVLKRADSVKQIGNAVLESPLTTYAAERIDGAFTAGDKFVDKYLVPISTDQDQTDVQKLLLTLDGHTSSIRLHLTRMFGQKTPQEDDNEAVPDERGALKAIHHGQRFSRKLKRRLTQRTIAEARALKKQSKEAIHVLIYAAELIATDPKQAVQKAKELWIYLSADEPENQARPATLEQLIVLLTRESVRRVVHLVNFSAHVAANIPRNLAHTTTEVAHQIIYINNRIITISRLDKVKTLSKEEAESLFKRMLAFYGSLQGLTNTYLERVASFLSGRMEAEKVTGSDSANSNHSSSRRRQEQNHYSATHNNINGVY</sequence>
<dbReference type="InterPro" id="IPR004279">
    <property type="entry name" value="Perilipin"/>
</dbReference>
<organism evidence="7">
    <name type="scientific">Drosophila rhopaloa</name>
    <name type="common">Fruit fly</name>
    <dbReference type="NCBI Taxonomy" id="1041015"/>
    <lineage>
        <taxon>Eukaryota</taxon>
        <taxon>Metazoa</taxon>
        <taxon>Ecdysozoa</taxon>
        <taxon>Arthropoda</taxon>
        <taxon>Hexapoda</taxon>
        <taxon>Insecta</taxon>
        <taxon>Pterygota</taxon>
        <taxon>Neoptera</taxon>
        <taxon>Endopterygota</taxon>
        <taxon>Diptera</taxon>
        <taxon>Brachycera</taxon>
        <taxon>Muscomorpha</taxon>
        <taxon>Ephydroidea</taxon>
        <taxon>Drosophilidae</taxon>
        <taxon>Drosophila</taxon>
        <taxon>Sophophora</taxon>
    </lineage>
</organism>
<dbReference type="AlphaFoldDB" id="A0A6P4EKJ6"/>
<comment type="similarity">
    <text evidence="2">Belongs to the perilipin family.</text>
</comment>
<evidence type="ECO:0000256" key="3">
    <source>
        <dbReference type="ARBA" id="ARBA00022677"/>
    </source>
</evidence>
<evidence type="ECO:0000313" key="5">
    <source>
        <dbReference type="EnsemblMetazoa" id="XP_016973751.1"/>
    </source>
</evidence>
<feature type="region of interest" description="Disordered" evidence="4">
    <location>
        <begin position="430"/>
        <end position="464"/>
    </location>
</feature>
<comment type="subcellular location">
    <subcellularLocation>
        <location evidence="1">Lipid droplet</location>
    </subcellularLocation>
</comment>
<dbReference type="GO" id="GO:0010890">
    <property type="term" value="P:positive regulation of triglyceride storage"/>
    <property type="evidence" value="ECO:0007669"/>
    <property type="project" value="TreeGrafter"/>
</dbReference>
<dbReference type="GO" id="GO:0005811">
    <property type="term" value="C:lipid droplet"/>
    <property type="evidence" value="ECO:0007669"/>
    <property type="project" value="UniProtKB-SubCell"/>
</dbReference>
<evidence type="ECO:0000313" key="7">
    <source>
        <dbReference type="RefSeq" id="XP_016973751.1"/>
    </source>
</evidence>
<proteinExistence type="inferred from homology"/>
<dbReference type="CTD" id="42810"/>
<dbReference type="PANTHER" id="PTHR14024:SF49">
    <property type="entry name" value="LIPID STORAGE DROPLETS SURFACE-BINDING PROTEIN 1"/>
    <property type="match status" value="1"/>
</dbReference>
<accession>A0A6P4EKJ6</accession>
<gene>
    <name evidence="7" type="primary">LOC108040692</name>
    <name evidence="5" type="synonym">108040692</name>
</gene>
<evidence type="ECO:0000256" key="4">
    <source>
        <dbReference type="SAM" id="MobiDB-lite"/>
    </source>
</evidence>
<reference evidence="7" key="2">
    <citation type="submission" date="2025-04" db="UniProtKB">
        <authorList>
            <consortium name="RefSeq"/>
        </authorList>
    </citation>
    <scope>IDENTIFICATION</scope>
</reference>
<name>A0A6P4EKJ6_DRORH</name>
<reference evidence="5" key="3">
    <citation type="submission" date="2025-05" db="UniProtKB">
        <authorList>
            <consortium name="EnsemblMetazoa"/>
        </authorList>
    </citation>
    <scope>IDENTIFICATION</scope>
</reference>
<dbReference type="Pfam" id="PF03036">
    <property type="entry name" value="Perilipin"/>
    <property type="match status" value="1"/>
</dbReference>